<organism evidence="1 2">
    <name type="scientific">Fusobacterium pseudoperiodonticum</name>
    <dbReference type="NCBI Taxonomy" id="2663009"/>
    <lineage>
        <taxon>Bacteria</taxon>
        <taxon>Fusobacteriati</taxon>
        <taxon>Fusobacteriota</taxon>
        <taxon>Fusobacteriia</taxon>
        <taxon>Fusobacteriales</taxon>
        <taxon>Fusobacteriaceae</taxon>
        <taxon>Fusobacterium</taxon>
    </lineage>
</organism>
<accession>A0AAD0AP20</accession>
<sequence length="263" mass="30131">MKLDFIKINPAGNITILIDNFNIYDKDIAKISEELMREDNLHAEQVGFIKDNHLQMMGGEFCGNASRAFASLLAFRDKTFSKQKIYRITCSGEDEILAVDVREGQAENSFLAKIKMPKFKSLEEIKIDNYKLGLVKFSGIDHFIFDVAENKEDNFEKVIDSVKNYLSDKDFSAFGIMFFDRENLSMKPYVYVKEVESGIFENSCASGTTALGYYLKKYKNLDRGKIVQPNGWLEYIIENDEIYIDGSVEIVAEGKVYIEKERG</sequence>
<dbReference type="SUPFAM" id="SSF54506">
    <property type="entry name" value="Diaminopimelate epimerase-like"/>
    <property type="match status" value="1"/>
</dbReference>
<keyword evidence="2" id="KW-1185">Reference proteome</keyword>
<dbReference type="Pfam" id="PF26317">
    <property type="entry name" value="CntK_N"/>
    <property type="match status" value="1"/>
</dbReference>
<dbReference type="EMBL" id="CP024700">
    <property type="protein sequence ID" value="ATV62771.1"/>
    <property type="molecule type" value="Genomic_DNA"/>
</dbReference>
<protein>
    <submittedName>
        <fullName evidence="1">Diaminopimelate epimerase</fullName>
    </submittedName>
</protein>
<dbReference type="InterPro" id="IPR058944">
    <property type="entry name" value="CntK-like"/>
</dbReference>
<gene>
    <name evidence="1" type="ORF">CTM74_13660</name>
</gene>
<reference evidence="1 2" key="1">
    <citation type="submission" date="2017-11" db="EMBL/GenBank/DDBJ databases">
        <title>Genome sequencing of Fusobacterium periodonticum KCOM 1263.</title>
        <authorList>
            <person name="Kook J.-K."/>
            <person name="Park S.-N."/>
            <person name="Lim Y.K."/>
        </authorList>
    </citation>
    <scope>NUCLEOTIDE SEQUENCE [LARGE SCALE GENOMIC DNA]</scope>
    <source>
        <strain evidence="1 2">KCOM 1263</strain>
    </source>
</reference>
<evidence type="ECO:0000313" key="2">
    <source>
        <dbReference type="Proteomes" id="UP000228552"/>
    </source>
</evidence>
<dbReference type="RefSeq" id="WP_099988483.1">
    <property type="nucleotide sequence ID" value="NZ_CP024700.1"/>
</dbReference>
<dbReference type="Proteomes" id="UP000228552">
    <property type="component" value="Chromosome"/>
</dbReference>
<dbReference type="AlphaFoldDB" id="A0AAD0AP20"/>
<name>A0AAD0AP20_9FUSO</name>
<proteinExistence type="predicted"/>
<dbReference type="Gene3D" id="3.10.310.10">
    <property type="entry name" value="Diaminopimelate Epimerase, Chain A, domain 1"/>
    <property type="match status" value="2"/>
</dbReference>
<evidence type="ECO:0000313" key="1">
    <source>
        <dbReference type="EMBL" id="ATV62771.1"/>
    </source>
</evidence>